<comment type="function">
    <text evidence="3 4">F-actin-capping proteins bind in a Ca(2+)-independent manner to the fast growing ends of actin filaments (barbed end) thereby blocking the exchange of subunits at these ends. Unlike other capping proteins (such as gelsolin and severin), these proteins do not sever actin filaments.</text>
</comment>
<dbReference type="GO" id="GO:0008290">
    <property type="term" value="C:F-actin capping protein complex"/>
    <property type="evidence" value="ECO:0007669"/>
    <property type="project" value="UniProtKB-UniRule"/>
</dbReference>
<evidence type="ECO:0000256" key="3">
    <source>
        <dbReference type="ARBA" id="ARBA00025389"/>
    </source>
</evidence>
<evidence type="ECO:0000313" key="5">
    <source>
        <dbReference type="EMBL" id="GMM45986.1"/>
    </source>
</evidence>
<dbReference type="GO" id="GO:0030036">
    <property type="term" value="P:actin cytoskeleton organization"/>
    <property type="evidence" value="ECO:0007669"/>
    <property type="project" value="TreeGrafter"/>
</dbReference>
<keyword evidence="1 4" id="KW-0117">Actin capping</keyword>
<evidence type="ECO:0000256" key="4">
    <source>
        <dbReference type="RuleBase" id="RU365077"/>
    </source>
</evidence>
<evidence type="ECO:0000256" key="2">
    <source>
        <dbReference type="ARBA" id="ARBA00023203"/>
    </source>
</evidence>
<name>A0AAV5R5W3_PICKL</name>
<dbReference type="AlphaFoldDB" id="A0AAV5R5W3"/>
<dbReference type="InterPro" id="IPR002189">
    <property type="entry name" value="CapZ_alpha"/>
</dbReference>
<organism evidence="5 6">
    <name type="scientific">Pichia kluyveri</name>
    <name type="common">Yeast</name>
    <dbReference type="NCBI Taxonomy" id="36015"/>
    <lineage>
        <taxon>Eukaryota</taxon>
        <taxon>Fungi</taxon>
        <taxon>Dikarya</taxon>
        <taxon>Ascomycota</taxon>
        <taxon>Saccharomycotina</taxon>
        <taxon>Pichiomycetes</taxon>
        <taxon>Pichiales</taxon>
        <taxon>Pichiaceae</taxon>
        <taxon>Pichia</taxon>
    </lineage>
</organism>
<dbReference type="PANTHER" id="PTHR10653">
    <property type="entry name" value="F-ACTIN-CAPPING PROTEIN SUBUNIT ALPHA"/>
    <property type="match status" value="1"/>
</dbReference>
<dbReference type="EMBL" id="BTGB01000003">
    <property type="protein sequence ID" value="GMM45986.1"/>
    <property type="molecule type" value="Genomic_DNA"/>
</dbReference>
<dbReference type="PANTHER" id="PTHR10653:SF0">
    <property type="entry name" value="F-ACTIN-CAPPING PROTEIN SUBUNIT ALPHA"/>
    <property type="match status" value="1"/>
</dbReference>
<dbReference type="Gene3D" id="3.30.1140.60">
    <property type="entry name" value="F-actin capping protein, alpha subunit"/>
    <property type="match status" value="1"/>
</dbReference>
<dbReference type="InterPro" id="IPR042276">
    <property type="entry name" value="CapZ_alpha/beta_2"/>
</dbReference>
<dbReference type="PRINTS" id="PR00191">
    <property type="entry name" value="FACTINCAPA"/>
</dbReference>
<protein>
    <recommendedName>
        <fullName evidence="4">F-actin-capping protein subunit alpha</fullName>
    </recommendedName>
</protein>
<dbReference type="InterPro" id="IPR037282">
    <property type="entry name" value="CapZ_alpha/beta"/>
</dbReference>
<keyword evidence="6" id="KW-1185">Reference proteome</keyword>
<dbReference type="Proteomes" id="UP001378960">
    <property type="component" value="Unassembled WGS sequence"/>
</dbReference>
<dbReference type="GO" id="GO:0051016">
    <property type="term" value="P:barbed-end actin filament capping"/>
    <property type="evidence" value="ECO:0007669"/>
    <property type="project" value="UniProtKB-UniRule"/>
</dbReference>
<keyword evidence="2 4" id="KW-0009">Actin-binding</keyword>
<dbReference type="GO" id="GO:0030479">
    <property type="term" value="C:actin cortical patch"/>
    <property type="evidence" value="ECO:0007669"/>
    <property type="project" value="TreeGrafter"/>
</dbReference>
<comment type="subunit">
    <text evidence="4">Heterodimer of an alpha and a beta subunit.</text>
</comment>
<dbReference type="Gene3D" id="3.90.1150.210">
    <property type="entry name" value="F-actin capping protein, beta subunit"/>
    <property type="match status" value="1"/>
</dbReference>
<comment type="similarity">
    <text evidence="4">Belongs to the F-actin-capping protein alpha subunit family.</text>
</comment>
<comment type="caution">
    <text evidence="5">The sequence shown here is derived from an EMBL/GenBank/DDBJ whole genome shotgun (WGS) entry which is preliminary data.</text>
</comment>
<gene>
    <name evidence="5" type="ORF">DAPK24_025610</name>
</gene>
<evidence type="ECO:0000313" key="6">
    <source>
        <dbReference type="Proteomes" id="UP001378960"/>
    </source>
</evidence>
<evidence type="ECO:0000256" key="1">
    <source>
        <dbReference type="ARBA" id="ARBA00022467"/>
    </source>
</evidence>
<proteinExistence type="inferred from homology"/>
<dbReference type="InterPro" id="IPR042489">
    <property type="entry name" value="CapZ_alpha_1"/>
</dbReference>
<dbReference type="Pfam" id="PF01267">
    <property type="entry name" value="F-actin_cap_A"/>
    <property type="match status" value="1"/>
</dbReference>
<dbReference type="GO" id="GO:0051015">
    <property type="term" value="F:actin filament binding"/>
    <property type="evidence" value="ECO:0007669"/>
    <property type="project" value="TreeGrafter"/>
</dbReference>
<accession>A0AAV5R5W3</accession>
<sequence length="276" mass="32175">MSQVEDIVRKIIETSPAGNDEIIVNDIKSLLNNSDSNKLISKLFNEQYTKSLNEGGDIKLIRLNNGKYSILSNYNYNRNYNKFFDINEEIQFNYDFINNKVIDIENELPSNITINEEINNLQKQLNEYLSEYYNDESIGMVIPFSEGYKIIIVGERLNDSNYYNGKWVSVYSYDNENKGLSNISKIKIHYYEDGNVLLNNIEESDNIGSFQINELINEINKFDTNYETKILKKINELNENKFKNLRRLMPISRAKIQWGKSIGNYKLGQNVIGGKY</sequence>
<reference evidence="5 6" key="1">
    <citation type="journal article" date="2023" name="Elife">
        <title>Identification of key yeast species and microbe-microbe interactions impacting larval growth of Drosophila in the wild.</title>
        <authorList>
            <person name="Mure A."/>
            <person name="Sugiura Y."/>
            <person name="Maeda R."/>
            <person name="Honda K."/>
            <person name="Sakurai N."/>
            <person name="Takahashi Y."/>
            <person name="Watada M."/>
            <person name="Katoh T."/>
            <person name="Gotoh A."/>
            <person name="Gotoh Y."/>
            <person name="Taniguchi I."/>
            <person name="Nakamura K."/>
            <person name="Hayashi T."/>
            <person name="Katayama T."/>
            <person name="Uemura T."/>
            <person name="Hattori Y."/>
        </authorList>
    </citation>
    <scope>NUCLEOTIDE SEQUENCE [LARGE SCALE GENOMIC DNA]</scope>
    <source>
        <strain evidence="5 6">PK-24</strain>
    </source>
</reference>
<dbReference type="SUPFAM" id="SSF90096">
    <property type="entry name" value="Subunits of heterodimeric actin filament capping protein Capz"/>
    <property type="match status" value="1"/>
</dbReference>